<feature type="chain" id="PRO_5040318962" evidence="1">
    <location>
        <begin position="21"/>
        <end position="155"/>
    </location>
</feature>
<dbReference type="Proteomes" id="UP000789759">
    <property type="component" value="Unassembled WGS sequence"/>
</dbReference>
<proteinExistence type="predicted"/>
<name>A0A9N9DBD5_9GLOM</name>
<evidence type="ECO:0000313" key="2">
    <source>
        <dbReference type="EMBL" id="CAG8628936.1"/>
    </source>
</evidence>
<organism evidence="2 3">
    <name type="scientific">Cetraspora pellucida</name>
    <dbReference type="NCBI Taxonomy" id="1433469"/>
    <lineage>
        <taxon>Eukaryota</taxon>
        <taxon>Fungi</taxon>
        <taxon>Fungi incertae sedis</taxon>
        <taxon>Mucoromycota</taxon>
        <taxon>Glomeromycotina</taxon>
        <taxon>Glomeromycetes</taxon>
        <taxon>Diversisporales</taxon>
        <taxon>Gigasporaceae</taxon>
        <taxon>Cetraspora</taxon>
    </lineage>
</organism>
<dbReference type="EMBL" id="CAJVQA010005844">
    <property type="protein sequence ID" value="CAG8628936.1"/>
    <property type="molecule type" value="Genomic_DNA"/>
</dbReference>
<feature type="signal peptide" evidence="1">
    <location>
        <begin position="1"/>
        <end position="20"/>
    </location>
</feature>
<gene>
    <name evidence="2" type="ORF">CPELLU_LOCUS8292</name>
</gene>
<comment type="caution">
    <text evidence="2">The sequence shown here is derived from an EMBL/GenBank/DDBJ whole genome shotgun (WGS) entry which is preliminary data.</text>
</comment>
<dbReference type="AlphaFoldDB" id="A0A9N9DBD5"/>
<accession>A0A9N9DBD5</accession>
<evidence type="ECO:0000256" key="1">
    <source>
        <dbReference type="SAM" id="SignalP"/>
    </source>
</evidence>
<sequence>MKLFLFTVTILALASLRSSGFSIPSLNNLSQQCKNTTLTILSEREFAECINVPSLRPFYEEKVINAIGNLSDDFDNNIKIIRSLEPELIKVSKGFCKFRKYSDCFIQSHIESTIDACPEDLRKNNSMAQAIFATFALYSPLHDSICFENKKGDFC</sequence>
<reference evidence="2" key="1">
    <citation type="submission" date="2021-06" db="EMBL/GenBank/DDBJ databases">
        <authorList>
            <person name="Kallberg Y."/>
            <person name="Tangrot J."/>
            <person name="Rosling A."/>
        </authorList>
    </citation>
    <scope>NUCLEOTIDE SEQUENCE</scope>
    <source>
        <strain evidence="2">FL966</strain>
    </source>
</reference>
<evidence type="ECO:0000313" key="3">
    <source>
        <dbReference type="Proteomes" id="UP000789759"/>
    </source>
</evidence>
<keyword evidence="1" id="KW-0732">Signal</keyword>
<keyword evidence="3" id="KW-1185">Reference proteome</keyword>
<dbReference type="OrthoDB" id="2416075at2759"/>
<protein>
    <submittedName>
        <fullName evidence="2">9427_t:CDS:1</fullName>
    </submittedName>
</protein>